<dbReference type="HOGENOM" id="CLU_037323_3_1_1"/>
<keyword evidence="5" id="KW-1185">Reference proteome</keyword>
<accession>W9YBC7</accession>
<dbReference type="RefSeq" id="XP_007731215.1">
    <property type="nucleotide sequence ID" value="XM_007733025.1"/>
</dbReference>
<dbReference type="STRING" id="1182542.W9YBC7"/>
<dbReference type="InterPro" id="IPR036322">
    <property type="entry name" value="WD40_repeat_dom_sf"/>
</dbReference>
<proteinExistence type="predicted"/>
<dbReference type="AlphaFoldDB" id="W9YBC7"/>
<dbReference type="SUPFAM" id="SSF50978">
    <property type="entry name" value="WD40 repeat-like"/>
    <property type="match status" value="1"/>
</dbReference>
<evidence type="ECO:0000256" key="2">
    <source>
        <dbReference type="ARBA" id="ARBA00022737"/>
    </source>
</evidence>
<protein>
    <submittedName>
        <fullName evidence="4">Uncharacterized protein</fullName>
    </submittedName>
</protein>
<keyword evidence="1" id="KW-0853">WD repeat</keyword>
<evidence type="ECO:0000256" key="1">
    <source>
        <dbReference type="ARBA" id="ARBA00022574"/>
    </source>
</evidence>
<dbReference type="InterPro" id="IPR039328">
    <property type="entry name" value="WDR89"/>
</dbReference>
<reference evidence="4 5" key="1">
    <citation type="submission" date="2013-03" db="EMBL/GenBank/DDBJ databases">
        <title>The Genome Sequence of Capronia epimyces CBS 606.96.</title>
        <authorList>
            <consortium name="The Broad Institute Genomics Platform"/>
            <person name="Cuomo C."/>
            <person name="de Hoog S."/>
            <person name="Gorbushina A."/>
            <person name="Walker B."/>
            <person name="Young S.K."/>
            <person name="Zeng Q."/>
            <person name="Gargeya S."/>
            <person name="Fitzgerald M."/>
            <person name="Haas B."/>
            <person name="Abouelleil A."/>
            <person name="Allen A.W."/>
            <person name="Alvarado L."/>
            <person name="Arachchi H.M."/>
            <person name="Berlin A.M."/>
            <person name="Chapman S.B."/>
            <person name="Gainer-Dewar J."/>
            <person name="Goldberg J."/>
            <person name="Griggs A."/>
            <person name="Gujja S."/>
            <person name="Hansen M."/>
            <person name="Howarth C."/>
            <person name="Imamovic A."/>
            <person name="Ireland A."/>
            <person name="Larimer J."/>
            <person name="McCowan C."/>
            <person name="Murphy C."/>
            <person name="Pearson M."/>
            <person name="Poon T.W."/>
            <person name="Priest M."/>
            <person name="Roberts A."/>
            <person name="Saif S."/>
            <person name="Shea T."/>
            <person name="Sisk P."/>
            <person name="Sykes S."/>
            <person name="Wortman J."/>
            <person name="Nusbaum C."/>
            <person name="Birren B."/>
        </authorList>
    </citation>
    <scope>NUCLEOTIDE SEQUENCE [LARGE SCALE GENOMIC DNA]</scope>
    <source>
        <strain evidence="4 5">CBS 606.96</strain>
    </source>
</reference>
<gene>
    <name evidence="4" type="ORF">A1O3_02885</name>
</gene>
<feature type="region of interest" description="Disordered" evidence="3">
    <location>
        <begin position="225"/>
        <end position="254"/>
    </location>
</feature>
<comment type="caution">
    <text evidence="4">The sequence shown here is derived from an EMBL/GenBank/DDBJ whole genome shotgun (WGS) entry which is preliminary data.</text>
</comment>
<keyword evidence="2" id="KW-0677">Repeat</keyword>
<evidence type="ECO:0000313" key="5">
    <source>
        <dbReference type="Proteomes" id="UP000019478"/>
    </source>
</evidence>
<dbReference type="Gene3D" id="2.130.10.10">
    <property type="entry name" value="YVTN repeat-like/Quinoprotein amine dehydrogenase"/>
    <property type="match status" value="1"/>
</dbReference>
<dbReference type="EMBL" id="AMGY01000002">
    <property type="protein sequence ID" value="EXJ89818.1"/>
    <property type="molecule type" value="Genomic_DNA"/>
</dbReference>
<evidence type="ECO:0000313" key="4">
    <source>
        <dbReference type="EMBL" id="EXJ89818.1"/>
    </source>
</evidence>
<dbReference type="GeneID" id="19167015"/>
<evidence type="ECO:0000256" key="3">
    <source>
        <dbReference type="SAM" id="MobiDB-lite"/>
    </source>
</evidence>
<dbReference type="InterPro" id="IPR015943">
    <property type="entry name" value="WD40/YVTN_repeat-like_dom_sf"/>
</dbReference>
<dbReference type="eggNOG" id="KOG1188">
    <property type="taxonomic scope" value="Eukaryota"/>
</dbReference>
<dbReference type="OrthoDB" id="25131at2759"/>
<dbReference type="Proteomes" id="UP000019478">
    <property type="component" value="Unassembled WGS sequence"/>
</dbReference>
<name>W9YBC7_9EURO</name>
<sequence length="254" mass="27323">MLLAANSPTGKPINAVACTGSDVAVGSEAVVSVWDRRQNRLRWQNSEINDEITALAFHASHHNLLLSGGDDGLVSIFDTNIIEEDDSLIQAVNHGPIHKAGFLGPSNLYALSSDQNLALHSLTLPDTDADEPPSDQFGDLRPIIPCEYVIDVFQTGLDYVVACGSHSQSRVDLVKVDRASKLDLDQRIVLEGAHGEEVVRSIFADETNGIIYTAAEDGLIAAFGPAEQPASSADRSKGSKLKKGNVTDTRYKPY</sequence>
<organism evidence="4 5">
    <name type="scientific">Capronia epimyces CBS 606.96</name>
    <dbReference type="NCBI Taxonomy" id="1182542"/>
    <lineage>
        <taxon>Eukaryota</taxon>
        <taxon>Fungi</taxon>
        <taxon>Dikarya</taxon>
        <taxon>Ascomycota</taxon>
        <taxon>Pezizomycotina</taxon>
        <taxon>Eurotiomycetes</taxon>
        <taxon>Chaetothyriomycetidae</taxon>
        <taxon>Chaetothyriales</taxon>
        <taxon>Herpotrichiellaceae</taxon>
        <taxon>Capronia</taxon>
    </lineage>
</organism>
<dbReference type="PANTHER" id="PTHR22889:SF0">
    <property type="entry name" value="WD REPEAT-CONTAINING PROTEIN 89"/>
    <property type="match status" value="1"/>
</dbReference>
<dbReference type="PANTHER" id="PTHR22889">
    <property type="entry name" value="WD REPEAT-CONTAINING PROTEIN 89"/>
    <property type="match status" value="1"/>
</dbReference>